<sequence>MKPIKKLGGSAGIYLGANVLNAGVPFLLLPVLTRVLSPADYGAIAMFGIVLSIMGAFTGLSVHGAVSVRYFQMDKERLAEYIGACMAVLLISTTLVFMTVLLFAQPAIELSGLPLDWLLVAIVLSGLQFIANIRLVLYQVGGQAIRYGAFQIGQTVLNAALSLFLVLSVGLAWQGRLIGQATAMALFGATAFFLLRRDGLLLRPQNLKPLVADALRFGLPMVPHTLGALLIVAVDRIVITKLLGLATAGIYMVALQMGQVVGLLTDSFNKAYAPWLMKRLADKENVPRKAIVRGTYIYFGVVIGVALTISMLAPWLLPYFVGKSFSSAAYLVIYTTLGFAFSGCYYMVTNYIFFESKTALLAGITAAVGLLNVPLTIALVKMNGAAGAGMAFMLTQLASFACTWWLAHRTHPMPWLRAIVDVT</sequence>
<feature type="transmembrane region" description="Helical" evidence="6">
    <location>
        <begin position="245"/>
        <end position="269"/>
    </location>
</feature>
<evidence type="ECO:0000256" key="5">
    <source>
        <dbReference type="ARBA" id="ARBA00023136"/>
    </source>
</evidence>
<comment type="caution">
    <text evidence="7">The sequence shown here is derived from an EMBL/GenBank/DDBJ whole genome shotgun (WGS) entry which is preliminary data.</text>
</comment>
<keyword evidence="2" id="KW-1003">Cell membrane</keyword>
<evidence type="ECO:0000256" key="1">
    <source>
        <dbReference type="ARBA" id="ARBA00004651"/>
    </source>
</evidence>
<feature type="transmembrane region" description="Helical" evidence="6">
    <location>
        <begin position="12"/>
        <end position="32"/>
    </location>
</feature>
<evidence type="ECO:0000256" key="2">
    <source>
        <dbReference type="ARBA" id="ARBA00022475"/>
    </source>
</evidence>
<feature type="transmembrane region" description="Helical" evidence="6">
    <location>
        <begin position="149"/>
        <end position="171"/>
    </location>
</feature>
<keyword evidence="4 6" id="KW-1133">Transmembrane helix</keyword>
<feature type="transmembrane region" description="Helical" evidence="6">
    <location>
        <begin position="360"/>
        <end position="380"/>
    </location>
</feature>
<dbReference type="PANTHER" id="PTHR30250">
    <property type="entry name" value="PST FAMILY PREDICTED COLANIC ACID TRANSPORTER"/>
    <property type="match status" value="1"/>
</dbReference>
<evidence type="ECO:0000256" key="3">
    <source>
        <dbReference type="ARBA" id="ARBA00022692"/>
    </source>
</evidence>
<proteinExistence type="predicted"/>
<feature type="transmembrane region" description="Helical" evidence="6">
    <location>
        <begin position="44"/>
        <end position="66"/>
    </location>
</feature>
<dbReference type="EMBL" id="JANUGW010000004">
    <property type="protein sequence ID" value="MCS0581290.1"/>
    <property type="molecule type" value="Genomic_DNA"/>
</dbReference>
<keyword evidence="5 6" id="KW-0472">Membrane</keyword>
<feature type="transmembrane region" description="Helical" evidence="6">
    <location>
        <begin position="290"/>
        <end position="316"/>
    </location>
</feature>
<dbReference type="InterPro" id="IPR050833">
    <property type="entry name" value="Poly_Biosynth_Transport"/>
</dbReference>
<dbReference type="Pfam" id="PF01943">
    <property type="entry name" value="Polysacc_synt"/>
    <property type="match status" value="1"/>
</dbReference>
<gene>
    <name evidence="7" type="ORF">NX784_06775</name>
</gene>
<feature type="transmembrane region" description="Helical" evidence="6">
    <location>
        <begin position="177"/>
        <end position="196"/>
    </location>
</feature>
<keyword evidence="8" id="KW-1185">Reference proteome</keyword>
<evidence type="ECO:0000256" key="6">
    <source>
        <dbReference type="SAM" id="Phobius"/>
    </source>
</evidence>
<comment type="subcellular location">
    <subcellularLocation>
        <location evidence="1">Cell membrane</location>
        <topology evidence="1">Multi-pass membrane protein</topology>
    </subcellularLocation>
</comment>
<reference evidence="7 8" key="1">
    <citation type="submission" date="2022-08" db="EMBL/GenBank/DDBJ databases">
        <title>Reclassification of Massilia species as members of the genera Telluria, Duganella, Pseudoduganella, Mokoshia gen. nov. and Zemynaea gen. nov. using orthogonal and non-orthogonal genome-based approaches.</title>
        <authorList>
            <person name="Bowman J.P."/>
        </authorList>
    </citation>
    <scope>NUCLEOTIDE SEQUENCE [LARGE SCALE GENOMIC DNA]</scope>
    <source>
        <strain evidence="7 8">JCM 31316</strain>
    </source>
</reference>
<evidence type="ECO:0000313" key="7">
    <source>
        <dbReference type="EMBL" id="MCS0581290.1"/>
    </source>
</evidence>
<feature type="transmembrane region" description="Helical" evidence="6">
    <location>
        <begin position="386"/>
        <end position="407"/>
    </location>
</feature>
<dbReference type="PANTHER" id="PTHR30250:SF11">
    <property type="entry name" value="O-ANTIGEN TRANSPORTER-RELATED"/>
    <property type="match status" value="1"/>
</dbReference>
<feature type="transmembrane region" description="Helical" evidence="6">
    <location>
        <begin position="217"/>
        <end position="239"/>
    </location>
</feature>
<evidence type="ECO:0000256" key="4">
    <source>
        <dbReference type="ARBA" id="ARBA00022989"/>
    </source>
</evidence>
<dbReference type="Proteomes" id="UP001204151">
    <property type="component" value="Unassembled WGS sequence"/>
</dbReference>
<protein>
    <submittedName>
        <fullName evidence="7">Oligosaccharide flippase family protein</fullName>
    </submittedName>
</protein>
<dbReference type="RefSeq" id="WP_258815901.1">
    <property type="nucleotide sequence ID" value="NZ_JANUGW010000004.1"/>
</dbReference>
<feature type="transmembrane region" description="Helical" evidence="6">
    <location>
        <begin position="328"/>
        <end position="348"/>
    </location>
</feature>
<keyword evidence="3 6" id="KW-0812">Transmembrane</keyword>
<accession>A0ABT1ZN07</accession>
<organism evidence="7 8">
    <name type="scientific">Massilia pinisoli</name>
    <dbReference type="NCBI Taxonomy" id="1772194"/>
    <lineage>
        <taxon>Bacteria</taxon>
        <taxon>Pseudomonadati</taxon>
        <taxon>Pseudomonadota</taxon>
        <taxon>Betaproteobacteria</taxon>
        <taxon>Burkholderiales</taxon>
        <taxon>Oxalobacteraceae</taxon>
        <taxon>Telluria group</taxon>
        <taxon>Massilia</taxon>
    </lineage>
</organism>
<feature type="transmembrane region" description="Helical" evidence="6">
    <location>
        <begin position="78"/>
        <end position="105"/>
    </location>
</feature>
<evidence type="ECO:0000313" key="8">
    <source>
        <dbReference type="Proteomes" id="UP001204151"/>
    </source>
</evidence>
<dbReference type="InterPro" id="IPR002797">
    <property type="entry name" value="Polysacc_synth"/>
</dbReference>
<feature type="transmembrane region" description="Helical" evidence="6">
    <location>
        <begin position="117"/>
        <end position="137"/>
    </location>
</feature>
<name>A0ABT1ZN07_9BURK</name>